<comment type="similarity">
    <text evidence="1">Belongs to the UPF0161 family.</text>
</comment>
<evidence type="ECO:0000313" key="3">
    <source>
        <dbReference type="Proteomes" id="UP001317705"/>
    </source>
</evidence>
<accession>A0ABM8EFB9</accession>
<organism evidence="2 3">
    <name type="scientific">Geotalea uraniireducens</name>
    <dbReference type="NCBI Taxonomy" id="351604"/>
    <lineage>
        <taxon>Bacteria</taxon>
        <taxon>Pseudomonadati</taxon>
        <taxon>Thermodesulfobacteriota</taxon>
        <taxon>Desulfuromonadia</taxon>
        <taxon>Geobacterales</taxon>
        <taxon>Geobacteraceae</taxon>
        <taxon>Geotalea</taxon>
    </lineage>
</organism>
<name>A0ABM8EFB9_9BACT</name>
<keyword evidence="1" id="KW-1003">Cell membrane</keyword>
<dbReference type="EMBL" id="AP027151">
    <property type="protein sequence ID" value="BDV41080.1"/>
    <property type="molecule type" value="Genomic_DNA"/>
</dbReference>
<keyword evidence="3" id="KW-1185">Reference proteome</keyword>
<proteinExistence type="inferred from homology"/>
<evidence type="ECO:0000256" key="1">
    <source>
        <dbReference type="HAMAP-Rule" id="MF_00386"/>
    </source>
</evidence>
<dbReference type="Proteomes" id="UP001317705">
    <property type="component" value="Chromosome"/>
</dbReference>
<dbReference type="Pfam" id="PF01809">
    <property type="entry name" value="YidD"/>
    <property type="match status" value="1"/>
</dbReference>
<evidence type="ECO:0000313" key="2">
    <source>
        <dbReference type="EMBL" id="BDV41080.1"/>
    </source>
</evidence>
<sequence length="69" mass="7940">MVKVLIHLISAYQRYLSPFKGQVCRFYPSCSQYSKDSLAKHGLLKGLWFSLVRVLKCHPFHPGGYDPVK</sequence>
<keyword evidence="1" id="KW-0472">Membrane</keyword>
<gene>
    <name evidence="2" type="ORF">GURASL_00030</name>
</gene>
<dbReference type="HAMAP" id="MF_00386">
    <property type="entry name" value="UPF0161_YidD"/>
    <property type="match status" value="1"/>
</dbReference>
<comment type="function">
    <text evidence="1">Could be involved in insertion of integral membrane proteins into the membrane.</text>
</comment>
<dbReference type="NCBIfam" id="TIGR00278">
    <property type="entry name" value="membrane protein insertion efficiency factor YidD"/>
    <property type="match status" value="1"/>
</dbReference>
<dbReference type="InterPro" id="IPR002696">
    <property type="entry name" value="Membr_insert_effic_factor_YidD"/>
</dbReference>
<dbReference type="PANTHER" id="PTHR33383:SF1">
    <property type="entry name" value="MEMBRANE PROTEIN INSERTION EFFICIENCY FACTOR-RELATED"/>
    <property type="match status" value="1"/>
</dbReference>
<dbReference type="RefSeq" id="WP_282001030.1">
    <property type="nucleotide sequence ID" value="NZ_AP027151.1"/>
</dbReference>
<dbReference type="PANTHER" id="PTHR33383">
    <property type="entry name" value="MEMBRANE PROTEIN INSERTION EFFICIENCY FACTOR-RELATED"/>
    <property type="match status" value="1"/>
</dbReference>
<dbReference type="SMART" id="SM01234">
    <property type="entry name" value="Haemolytic"/>
    <property type="match status" value="1"/>
</dbReference>
<reference evidence="2 3" key="1">
    <citation type="submission" date="2022-12" db="EMBL/GenBank/DDBJ databases">
        <title>Polyphasic characterization of Geotalea uranireducens NIT-SL11 newly isolated from a complex of sewage sludge and microbially reduced graphene oxide.</title>
        <authorList>
            <person name="Xie L."/>
            <person name="Yoshida N."/>
            <person name="Meng L."/>
        </authorList>
    </citation>
    <scope>NUCLEOTIDE SEQUENCE [LARGE SCALE GENOMIC DNA]</scope>
    <source>
        <strain evidence="2 3">NIT-SL11</strain>
    </source>
</reference>
<comment type="subcellular location">
    <subcellularLocation>
        <location evidence="1">Cell membrane</location>
        <topology evidence="1">Peripheral membrane protein</topology>
        <orientation evidence="1">Cytoplasmic side</orientation>
    </subcellularLocation>
</comment>
<protein>
    <recommendedName>
        <fullName evidence="1">Putative membrane protein insertion efficiency factor</fullName>
    </recommendedName>
</protein>